<dbReference type="EMBL" id="JAULSU010000002">
    <property type="protein sequence ID" value="KAK0626059.1"/>
    <property type="molecule type" value="Genomic_DNA"/>
</dbReference>
<name>A0AA40C632_9PEZI</name>
<feature type="compositionally biased region" description="Low complexity" evidence="10">
    <location>
        <begin position="242"/>
        <end position="263"/>
    </location>
</feature>
<keyword evidence="14" id="KW-1185">Reference proteome</keyword>
<feature type="compositionally biased region" description="Basic and acidic residues" evidence="10">
    <location>
        <begin position="428"/>
        <end position="438"/>
    </location>
</feature>
<evidence type="ECO:0000256" key="5">
    <source>
        <dbReference type="ARBA" id="ARBA00022829"/>
    </source>
</evidence>
<comment type="caution">
    <text evidence="13">The sequence shown here is derived from an EMBL/GenBank/DDBJ whole genome shotgun (WGS) entry which is preliminary data.</text>
</comment>
<proteinExistence type="inferred from homology"/>
<feature type="compositionally biased region" description="Basic and acidic residues" evidence="10">
    <location>
        <begin position="322"/>
        <end position="332"/>
    </location>
</feature>
<protein>
    <recommendedName>
        <fullName evidence="15">Shugoshin</fullName>
    </recommendedName>
</protein>
<accession>A0AA40C632</accession>
<dbReference type="AlphaFoldDB" id="A0AA40C632"/>
<feature type="compositionally biased region" description="Low complexity" evidence="10">
    <location>
        <begin position="624"/>
        <end position="635"/>
    </location>
</feature>
<feature type="compositionally biased region" description="Basic residues" evidence="10">
    <location>
        <begin position="108"/>
        <end position="118"/>
    </location>
</feature>
<evidence type="ECO:0000256" key="3">
    <source>
        <dbReference type="ARBA" id="ARBA00022454"/>
    </source>
</evidence>
<dbReference type="GO" id="GO:0045132">
    <property type="term" value="P:meiotic chromosome segregation"/>
    <property type="evidence" value="ECO:0007669"/>
    <property type="project" value="InterPro"/>
</dbReference>
<feature type="compositionally biased region" description="Basic and acidic residues" evidence="10">
    <location>
        <begin position="470"/>
        <end position="483"/>
    </location>
</feature>
<evidence type="ECO:0008006" key="15">
    <source>
        <dbReference type="Google" id="ProtNLM"/>
    </source>
</evidence>
<feature type="compositionally biased region" description="Basic and acidic residues" evidence="10">
    <location>
        <begin position="206"/>
        <end position="224"/>
    </location>
</feature>
<evidence type="ECO:0000313" key="13">
    <source>
        <dbReference type="EMBL" id="KAK0626059.1"/>
    </source>
</evidence>
<sequence length="736" mass="79832">MARLNEPPAPMESNLDILRRKFLRQNRDLAKVNSNQSNRIRTLENECARLLSENLDLRGQVMRLEKELQNNTADRIADHALEIKAKMEAQLAELAVMVAGLGTEPPSKRHSPERRRPARPAPRGLKSPAQRRQREPTVDPETLAAQEGRLPPIYENKSYPRATMNSEQILALCAEAADTSTSPDIGPPPVSRYVDEDIIRATPVKGTEKEQRSPAEEDRMDTERVQPPPKLDFQRKSPNSTAAVKEPVKEPVAAPVKVPSKPATEVEQVKPPPSTAPIVSTAKAGSKRKYGDENDIRGPRPSGKEKSAALESGVKTSAGENFKPRVIKEIPSTRKKTQARPPLSAKSTNEDVSSPRKTETEDVAKSMKPQQQPATLKDVLQKERERRAAPIPKLEIPSLPEPKPPVVTIVPEPCEPNTPGLSLISPDTPDRSAPREVALDTPPPGHLSVDGETSRPSRRARAAISYAEPNLRDKMRRPTKELFDAVSGEGKFKARVSTSAVPGQGGNESAPTSVGKLGAEGWTTASGVKPEGNSAKEATMRENTRSPLAQREQQPGAMDILPSSVVMERKRRPSAIGAGRDSLAAPPREQDTEAPAPVPAKPKNSASATKLERSFDSMDVYDFASSPASSASKGSPRPPSEDSARSKRQPRRASAAAHQALRDIAAAIESTGHELPHPPKGRSGHARKRASMLAPKKPMVLDSAETDYQDDSSLNSNDGTAANGGDKISRRRSMML</sequence>
<evidence type="ECO:0000256" key="10">
    <source>
        <dbReference type="SAM" id="MobiDB-lite"/>
    </source>
</evidence>
<dbReference type="GO" id="GO:0005634">
    <property type="term" value="C:nucleus"/>
    <property type="evidence" value="ECO:0007669"/>
    <property type="project" value="InterPro"/>
</dbReference>
<dbReference type="GO" id="GO:0000779">
    <property type="term" value="C:condensed chromosome, centromeric region"/>
    <property type="evidence" value="ECO:0007669"/>
    <property type="project" value="UniProtKB-ARBA"/>
</dbReference>
<feature type="coiled-coil region" evidence="9">
    <location>
        <begin position="26"/>
        <end position="74"/>
    </location>
</feature>
<dbReference type="InterPro" id="IPR011515">
    <property type="entry name" value="Shugoshin_C"/>
</dbReference>
<keyword evidence="8" id="KW-0137">Centromere</keyword>
<feature type="compositionally biased region" description="Basic and acidic residues" evidence="10">
    <location>
        <begin position="353"/>
        <end position="365"/>
    </location>
</feature>
<feature type="compositionally biased region" description="Basic and acidic residues" evidence="10">
    <location>
        <begin position="379"/>
        <end position="388"/>
    </location>
</feature>
<evidence type="ECO:0000256" key="6">
    <source>
        <dbReference type="ARBA" id="ARBA00023054"/>
    </source>
</evidence>
<keyword evidence="3" id="KW-0158">Chromosome</keyword>
<dbReference type="Pfam" id="PF07558">
    <property type="entry name" value="Shugoshin_N"/>
    <property type="match status" value="1"/>
</dbReference>
<dbReference type="GO" id="GO:0051301">
    <property type="term" value="P:cell division"/>
    <property type="evidence" value="ECO:0007669"/>
    <property type="project" value="UniProtKB-KW"/>
</dbReference>
<evidence type="ECO:0000313" key="14">
    <source>
        <dbReference type="Proteomes" id="UP001175000"/>
    </source>
</evidence>
<organism evidence="13 14">
    <name type="scientific">Immersiella caudata</name>
    <dbReference type="NCBI Taxonomy" id="314043"/>
    <lineage>
        <taxon>Eukaryota</taxon>
        <taxon>Fungi</taxon>
        <taxon>Dikarya</taxon>
        <taxon>Ascomycota</taxon>
        <taxon>Pezizomycotina</taxon>
        <taxon>Sordariomycetes</taxon>
        <taxon>Sordariomycetidae</taxon>
        <taxon>Sordariales</taxon>
        <taxon>Lasiosphaeriaceae</taxon>
        <taxon>Immersiella</taxon>
    </lineage>
</organism>
<keyword evidence="7" id="KW-0131">Cell cycle</keyword>
<evidence type="ECO:0000259" key="11">
    <source>
        <dbReference type="Pfam" id="PF07557"/>
    </source>
</evidence>
<dbReference type="Proteomes" id="UP001175000">
    <property type="component" value="Unassembled WGS sequence"/>
</dbReference>
<feature type="region of interest" description="Disordered" evidence="10">
    <location>
        <begin position="102"/>
        <end position="157"/>
    </location>
</feature>
<dbReference type="Pfam" id="PF07557">
    <property type="entry name" value="Shugoshin_C"/>
    <property type="match status" value="1"/>
</dbReference>
<feature type="compositionally biased region" description="Basic residues" evidence="10">
    <location>
        <begin position="679"/>
        <end position="690"/>
    </location>
</feature>
<feature type="compositionally biased region" description="Polar residues" evidence="10">
    <location>
        <begin position="496"/>
        <end position="512"/>
    </location>
</feature>
<evidence type="ECO:0000256" key="4">
    <source>
        <dbReference type="ARBA" id="ARBA00022618"/>
    </source>
</evidence>
<feature type="domain" description="Shugoshin N-terminal coiled-coil" evidence="12">
    <location>
        <begin position="18"/>
        <end position="61"/>
    </location>
</feature>
<keyword evidence="6 9" id="KW-0175">Coiled coil</keyword>
<feature type="compositionally biased region" description="Polar residues" evidence="10">
    <location>
        <begin position="711"/>
        <end position="720"/>
    </location>
</feature>
<keyword evidence="4" id="KW-0132">Cell division</keyword>
<comment type="subcellular location">
    <subcellularLocation>
        <location evidence="1">Chromosome</location>
        <location evidence="1">Centromere</location>
    </subcellularLocation>
</comment>
<evidence type="ECO:0000259" key="12">
    <source>
        <dbReference type="Pfam" id="PF07558"/>
    </source>
</evidence>
<feature type="domain" description="Shugoshin C-terminal" evidence="11">
    <location>
        <begin position="454"/>
        <end position="477"/>
    </location>
</feature>
<evidence type="ECO:0000256" key="7">
    <source>
        <dbReference type="ARBA" id="ARBA00023306"/>
    </source>
</evidence>
<feature type="region of interest" description="Disordered" evidence="10">
    <location>
        <begin position="178"/>
        <end position="736"/>
    </location>
</feature>
<feature type="compositionally biased region" description="Basic and acidic residues" evidence="10">
    <location>
        <begin position="289"/>
        <end position="308"/>
    </location>
</feature>
<evidence type="ECO:0000256" key="8">
    <source>
        <dbReference type="ARBA" id="ARBA00023328"/>
    </source>
</evidence>
<keyword evidence="5" id="KW-0159">Chromosome partition</keyword>
<evidence type="ECO:0000256" key="2">
    <source>
        <dbReference type="ARBA" id="ARBA00010845"/>
    </source>
</evidence>
<evidence type="ECO:0000256" key="1">
    <source>
        <dbReference type="ARBA" id="ARBA00004584"/>
    </source>
</evidence>
<gene>
    <name evidence="13" type="ORF">B0T14DRAFT_421681</name>
</gene>
<reference evidence="13" key="1">
    <citation type="submission" date="2023-06" db="EMBL/GenBank/DDBJ databases">
        <title>Genome-scale phylogeny and comparative genomics of the fungal order Sordariales.</title>
        <authorList>
            <consortium name="Lawrence Berkeley National Laboratory"/>
            <person name="Hensen N."/>
            <person name="Bonometti L."/>
            <person name="Westerberg I."/>
            <person name="Brannstrom I.O."/>
            <person name="Guillou S."/>
            <person name="Cros-Aarteil S."/>
            <person name="Calhoun S."/>
            <person name="Haridas S."/>
            <person name="Kuo A."/>
            <person name="Mondo S."/>
            <person name="Pangilinan J."/>
            <person name="Riley R."/>
            <person name="Labutti K."/>
            <person name="Andreopoulos B."/>
            <person name="Lipzen A."/>
            <person name="Chen C."/>
            <person name="Yanf M."/>
            <person name="Daum C."/>
            <person name="Ng V."/>
            <person name="Clum A."/>
            <person name="Steindorff A."/>
            <person name="Ohm R."/>
            <person name="Martin F."/>
            <person name="Silar P."/>
            <person name="Natvig D."/>
            <person name="Lalanne C."/>
            <person name="Gautier V."/>
            <person name="Ament-Velasquez S.L."/>
            <person name="Kruys A."/>
            <person name="Hutchinson M.I."/>
            <person name="Powell A.J."/>
            <person name="Barry K."/>
            <person name="Miller A.N."/>
            <person name="Grigoriev I.V."/>
            <person name="Debuchy R."/>
            <person name="Gladieux P."/>
            <person name="Thoren M.H."/>
            <person name="Johannesson H."/>
        </authorList>
    </citation>
    <scope>NUCLEOTIDE SEQUENCE</scope>
    <source>
        <strain evidence="13">CBS 606.72</strain>
    </source>
</reference>
<dbReference type="InterPro" id="IPR011516">
    <property type="entry name" value="Shugoshin_N"/>
</dbReference>
<evidence type="ECO:0000256" key="9">
    <source>
        <dbReference type="SAM" id="Coils"/>
    </source>
</evidence>
<comment type="similarity">
    <text evidence="2">Belongs to the shugoshin family.</text>
</comment>